<reference evidence="3" key="1">
    <citation type="journal article" date="2019" name="Int. J. Syst. Evol. Microbiol.">
        <title>The Global Catalogue of Microorganisms (GCM) 10K type strain sequencing project: providing services to taxonomists for standard genome sequencing and annotation.</title>
        <authorList>
            <consortium name="The Broad Institute Genomics Platform"/>
            <consortium name="The Broad Institute Genome Sequencing Center for Infectious Disease"/>
            <person name="Wu L."/>
            <person name="Ma J."/>
        </authorList>
    </citation>
    <scope>NUCLEOTIDE SEQUENCE [LARGE SCALE GENOMIC DNA]</scope>
    <source>
        <strain evidence="3">LMG 29247</strain>
    </source>
</reference>
<organism evidence="2 3">
    <name type="scientific">Ottowia flava</name>
    <dbReference type="NCBI Taxonomy" id="2675430"/>
    <lineage>
        <taxon>Bacteria</taxon>
        <taxon>Pseudomonadati</taxon>
        <taxon>Pseudomonadota</taxon>
        <taxon>Betaproteobacteria</taxon>
        <taxon>Burkholderiales</taxon>
        <taxon>Comamonadaceae</taxon>
        <taxon>Ottowia</taxon>
    </lineage>
</organism>
<evidence type="ECO:0000313" key="3">
    <source>
        <dbReference type="Proteomes" id="UP001597304"/>
    </source>
</evidence>
<dbReference type="EMBL" id="JBHUEJ010000044">
    <property type="protein sequence ID" value="MFD1712467.1"/>
    <property type="molecule type" value="Genomic_DNA"/>
</dbReference>
<protein>
    <submittedName>
        <fullName evidence="2">Uncharacterized protein</fullName>
    </submittedName>
</protein>
<name>A0ABW4KZ74_9BURK</name>
<accession>A0ABW4KZ74</accession>
<dbReference type="Proteomes" id="UP001597304">
    <property type="component" value="Unassembled WGS sequence"/>
</dbReference>
<keyword evidence="3" id="KW-1185">Reference proteome</keyword>
<comment type="caution">
    <text evidence="2">The sequence shown here is derived from an EMBL/GenBank/DDBJ whole genome shotgun (WGS) entry which is preliminary data.</text>
</comment>
<feature type="transmembrane region" description="Helical" evidence="1">
    <location>
        <begin position="17"/>
        <end position="38"/>
    </location>
</feature>
<gene>
    <name evidence="2" type="ORF">ACFSF0_17855</name>
</gene>
<evidence type="ECO:0000313" key="2">
    <source>
        <dbReference type="EMBL" id="MFD1712467.1"/>
    </source>
</evidence>
<proteinExistence type="predicted"/>
<dbReference type="RefSeq" id="WP_255507714.1">
    <property type="nucleotide sequence ID" value="NZ_JBHUEJ010000044.1"/>
</dbReference>
<sequence>MAAPDPLPRTPLLLRSALWRVGVALALSALLVMLWHWALQGGGA</sequence>
<keyword evidence="1" id="KW-0472">Membrane</keyword>
<keyword evidence="1" id="KW-1133">Transmembrane helix</keyword>
<evidence type="ECO:0000256" key="1">
    <source>
        <dbReference type="SAM" id="Phobius"/>
    </source>
</evidence>
<keyword evidence="1" id="KW-0812">Transmembrane</keyword>